<dbReference type="PANTHER" id="PTHR35849">
    <property type="entry name" value="BLR2341 PROTEIN"/>
    <property type="match status" value="1"/>
</dbReference>
<dbReference type="Proteomes" id="UP000542125">
    <property type="component" value="Unassembled WGS sequence"/>
</dbReference>
<sequence length="106" mass="11369">MTRAAGDAERIQIVGDLTLANAIDWVARLQHAMHRVNVLTVDLSGITCIDAAGIQVLAVARREATARGRSLIFDAHSPAVLEAFRLLGVDPQLQGAVFARVRRDAG</sequence>
<dbReference type="AlphaFoldDB" id="A0A7Y9IUJ7"/>
<comment type="caution">
    <text evidence="2">The sequence shown here is derived from an EMBL/GenBank/DDBJ whole genome shotgun (WGS) entry which is preliminary data.</text>
</comment>
<dbReference type="InterPro" id="IPR002645">
    <property type="entry name" value="STAS_dom"/>
</dbReference>
<dbReference type="InterPro" id="IPR052746">
    <property type="entry name" value="MlaB_ABC_Transporter"/>
</dbReference>
<dbReference type="Pfam" id="PF13466">
    <property type="entry name" value="STAS_2"/>
    <property type="match status" value="1"/>
</dbReference>
<dbReference type="CDD" id="cd07043">
    <property type="entry name" value="STAS_anti-anti-sigma_factors"/>
    <property type="match status" value="1"/>
</dbReference>
<organism evidence="2 3">
    <name type="scientific">Pigmentiphaga litoralis</name>
    <dbReference type="NCBI Taxonomy" id="516702"/>
    <lineage>
        <taxon>Bacteria</taxon>
        <taxon>Pseudomonadati</taxon>
        <taxon>Pseudomonadota</taxon>
        <taxon>Betaproteobacteria</taxon>
        <taxon>Burkholderiales</taxon>
        <taxon>Alcaligenaceae</taxon>
        <taxon>Pigmentiphaga</taxon>
    </lineage>
</organism>
<dbReference type="EMBL" id="JACBYR010000001">
    <property type="protein sequence ID" value="NYE82763.1"/>
    <property type="molecule type" value="Genomic_DNA"/>
</dbReference>
<dbReference type="PANTHER" id="PTHR35849:SF2">
    <property type="entry name" value="BLR2341 PROTEIN"/>
    <property type="match status" value="1"/>
</dbReference>
<proteinExistence type="predicted"/>
<dbReference type="PROSITE" id="PS50801">
    <property type="entry name" value="STAS"/>
    <property type="match status" value="1"/>
</dbReference>
<reference evidence="2 3" key="1">
    <citation type="submission" date="2020-07" db="EMBL/GenBank/DDBJ databases">
        <title>Genomic Encyclopedia of Type Strains, Phase IV (KMG-V): Genome sequencing to study the core and pangenomes of soil and plant-associated prokaryotes.</title>
        <authorList>
            <person name="Whitman W."/>
        </authorList>
    </citation>
    <scope>NUCLEOTIDE SEQUENCE [LARGE SCALE GENOMIC DNA]</scope>
    <source>
        <strain evidence="2 3">SAS40</strain>
    </source>
</reference>
<dbReference type="SUPFAM" id="SSF52091">
    <property type="entry name" value="SpoIIaa-like"/>
    <property type="match status" value="1"/>
</dbReference>
<dbReference type="InterPro" id="IPR036513">
    <property type="entry name" value="STAS_dom_sf"/>
</dbReference>
<name>A0A7Y9IUJ7_9BURK</name>
<keyword evidence="3" id="KW-1185">Reference proteome</keyword>
<dbReference type="Gene3D" id="3.30.750.24">
    <property type="entry name" value="STAS domain"/>
    <property type="match status" value="1"/>
</dbReference>
<evidence type="ECO:0000259" key="1">
    <source>
        <dbReference type="PROSITE" id="PS50801"/>
    </source>
</evidence>
<evidence type="ECO:0000313" key="2">
    <source>
        <dbReference type="EMBL" id="NYE82763.1"/>
    </source>
</evidence>
<dbReference type="RefSeq" id="WP_179585903.1">
    <property type="nucleotide sequence ID" value="NZ_JACBYR010000001.1"/>
</dbReference>
<feature type="domain" description="STAS" evidence="1">
    <location>
        <begin position="11"/>
        <end position="106"/>
    </location>
</feature>
<gene>
    <name evidence="2" type="ORF">FHW18_002034</name>
</gene>
<dbReference type="InterPro" id="IPR058548">
    <property type="entry name" value="MlaB-like_STAS"/>
</dbReference>
<evidence type="ECO:0000313" key="3">
    <source>
        <dbReference type="Proteomes" id="UP000542125"/>
    </source>
</evidence>
<accession>A0A7Y9IUJ7</accession>
<protein>
    <submittedName>
        <fullName evidence="2">Anti-anti-sigma factor</fullName>
    </submittedName>
</protein>